<sequence length="210" mass="23658">MIMKTSNKIIVGFLSFVWVSLVLTLFISFKASDQLPFKVAKEIKTEKTALDEFSVLVVQNTSFLKIVQADSSALEYVSIHGGNVKPNQTKSIQNFRVSNDTLFIDQLQQAPNGGFVLKVKHLNQLIILDKSNVEFEKVKQDSLSFSAQGYEFLFGGLNEFMLEFRNEQLFLNGEITQISGKIGPGKWMEVPSKVEKLDIQKDPNATIFVE</sequence>
<keyword evidence="2" id="KW-1185">Reference proteome</keyword>
<evidence type="ECO:0000313" key="1">
    <source>
        <dbReference type="EMBL" id="SFO64111.1"/>
    </source>
</evidence>
<protein>
    <submittedName>
        <fullName evidence="1">Uncharacterized protein</fullName>
    </submittedName>
</protein>
<accession>A0A1I5IVE3</accession>
<evidence type="ECO:0000313" key="2">
    <source>
        <dbReference type="Proteomes" id="UP000199564"/>
    </source>
</evidence>
<dbReference type="EMBL" id="FOVW01000010">
    <property type="protein sequence ID" value="SFO64111.1"/>
    <property type="molecule type" value="Genomic_DNA"/>
</dbReference>
<gene>
    <name evidence="1" type="ORF">SAMN04488519_11037</name>
</gene>
<name>A0A1I5IVE3_9BACT</name>
<dbReference type="Proteomes" id="UP000199564">
    <property type="component" value="Unassembled WGS sequence"/>
</dbReference>
<organism evidence="1 2">
    <name type="scientific">Algoriphagus ornithinivorans</name>
    <dbReference type="NCBI Taxonomy" id="226506"/>
    <lineage>
        <taxon>Bacteria</taxon>
        <taxon>Pseudomonadati</taxon>
        <taxon>Bacteroidota</taxon>
        <taxon>Cytophagia</taxon>
        <taxon>Cytophagales</taxon>
        <taxon>Cyclobacteriaceae</taxon>
        <taxon>Algoriphagus</taxon>
    </lineage>
</organism>
<dbReference type="AlphaFoldDB" id="A0A1I5IVE3"/>
<proteinExistence type="predicted"/>
<reference evidence="2" key="1">
    <citation type="submission" date="2016-10" db="EMBL/GenBank/DDBJ databases">
        <authorList>
            <person name="Varghese N."/>
            <person name="Submissions S."/>
        </authorList>
    </citation>
    <scope>NUCLEOTIDE SEQUENCE [LARGE SCALE GENOMIC DNA]</scope>
    <source>
        <strain evidence="2">DSM 15282</strain>
    </source>
</reference>
<dbReference type="STRING" id="226506.SAMN04488519_11037"/>